<feature type="domain" description="Glycosyltransferase subfamily 4-like N-terminal" evidence="4">
    <location>
        <begin position="4"/>
        <end position="156"/>
    </location>
</feature>
<evidence type="ECO:0000313" key="5">
    <source>
        <dbReference type="EMBL" id="GAA1384262.1"/>
    </source>
</evidence>
<keyword evidence="6" id="KW-1185">Reference proteome</keyword>
<sequence length="366" mass="39202">MVAMGGAERFALRMVTGLVERGHTVGLVAGRGDLDPALAGVDHRRFPLPPPTRSPGKLVATLNAMRSAVSRFRPDVIHAQNVTHAALSALAVRLVPGSRARILTTFHGVEPGEYRLAARLFRSADVVACVSGDLLDSLVEAGFPPGRAYLVHNGIATPEPLSTDRLDELDADLGMGPAVDGRRTRLVAAVGRLESQKAHDMFLEMAARVAARLPGTRFAIVGDGSLRAELQQQARVLGIDDDVVFTRYREDARDIIARSDLLVFSSRWEGLSIAALEALACGTPVVSTPSQGMRVLLESGAGEIVDGSAESLSNSVEALLRDDGRRAAMGVEGRRLTAGPFSDAEMLDTYVRLYEELVPRPRSAVR</sequence>
<organism evidence="5 6">
    <name type="scientific">Pseudonocardia kongjuensis</name>
    <dbReference type="NCBI Taxonomy" id="102227"/>
    <lineage>
        <taxon>Bacteria</taxon>
        <taxon>Bacillati</taxon>
        <taxon>Actinomycetota</taxon>
        <taxon>Actinomycetes</taxon>
        <taxon>Pseudonocardiales</taxon>
        <taxon>Pseudonocardiaceae</taxon>
        <taxon>Pseudonocardia</taxon>
    </lineage>
</organism>
<evidence type="ECO:0000313" key="6">
    <source>
        <dbReference type="Proteomes" id="UP001501414"/>
    </source>
</evidence>
<evidence type="ECO:0000256" key="2">
    <source>
        <dbReference type="ARBA" id="ARBA00022679"/>
    </source>
</evidence>
<gene>
    <name evidence="5" type="ORF">GCM10009613_14880</name>
</gene>
<evidence type="ECO:0000259" key="4">
    <source>
        <dbReference type="Pfam" id="PF13439"/>
    </source>
</evidence>
<evidence type="ECO:0000256" key="1">
    <source>
        <dbReference type="ARBA" id="ARBA00022676"/>
    </source>
</evidence>
<proteinExistence type="predicted"/>
<dbReference type="Pfam" id="PF00534">
    <property type="entry name" value="Glycos_transf_1"/>
    <property type="match status" value="1"/>
</dbReference>
<evidence type="ECO:0000259" key="3">
    <source>
        <dbReference type="Pfam" id="PF00534"/>
    </source>
</evidence>
<reference evidence="5 6" key="1">
    <citation type="journal article" date="2019" name="Int. J. Syst. Evol. Microbiol.">
        <title>The Global Catalogue of Microorganisms (GCM) 10K type strain sequencing project: providing services to taxonomists for standard genome sequencing and annotation.</title>
        <authorList>
            <consortium name="The Broad Institute Genomics Platform"/>
            <consortium name="The Broad Institute Genome Sequencing Center for Infectious Disease"/>
            <person name="Wu L."/>
            <person name="Ma J."/>
        </authorList>
    </citation>
    <scope>NUCLEOTIDE SEQUENCE [LARGE SCALE GENOMIC DNA]</scope>
    <source>
        <strain evidence="5 6">JCM 11896</strain>
    </source>
</reference>
<dbReference type="Gene3D" id="3.40.50.2000">
    <property type="entry name" value="Glycogen Phosphorylase B"/>
    <property type="match status" value="2"/>
</dbReference>
<keyword evidence="1" id="KW-0328">Glycosyltransferase</keyword>
<dbReference type="CDD" id="cd03811">
    <property type="entry name" value="GT4_GT28_WabH-like"/>
    <property type="match status" value="1"/>
</dbReference>
<dbReference type="Pfam" id="PF13439">
    <property type="entry name" value="Glyco_transf_4"/>
    <property type="match status" value="1"/>
</dbReference>
<protein>
    <submittedName>
        <fullName evidence="5">Glycosyltransferase family 4 protein</fullName>
    </submittedName>
</protein>
<accession>A0ABN1XM81</accession>
<dbReference type="EMBL" id="BAAAJK010000005">
    <property type="protein sequence ID" value="GAA1384262.1"/>
    <property type="molecule type" value="Genomic_DNA"/>
</dbReference>
<dbReference type="InterPro" id="IPR001296">
    <property type="entry name" value="Glyco_trans_1"/>
</dbReference>
<feature type="domain" description="Glycosyl transferase family 1" evidence="3">
    <location>
        <begin position="185"/>
        <end position="334"/>
    </location>
</feature>
<dbReference type="SUPFAM" id="SSF53756">
    <property type="entry name" value="UDP-Glycosyltransferase/glycogen phosphorylase"/>
    <property type="match status" value="1"/>
</dbReference>
<dbReference type="Proteomes" id="UP001501414">
    <property type="component" value="Unassembled WGS sequence"/>
</dbReference>
<comment type="caution">
    <text evidence="5">The sequence shown here is derived from an EMBL/GenBank/DDBJ whole genome shotgun (WGS) entry which is preliminary data.</text>
</comment>
<dbReference type="PANTHER" id="PTHR12526">
    <property type="entry name" value="GLYCOSYLTRANSFERASE"/>
    <property type="match status" value="1"/>
</dbReference>
<dbReference type="InterPro" id="IPR028098">
    <property type="entry name" value="Glyco_trans_4-like_N"/>
</dbReference>
<keyword evidence="2" id="KW-0808">Transferase</keyword>
<name>A0ABN1XM81_9PSEU</name>